<dbReference type="InterPro" id="IPR050059">
    <property type="entry name" value="ATP_synthase_B_chain"/>
</dbReference>
<dbReference type="CDD" id="cd06503">
    <property type="entry name" value="ATP-synt_Fo_b"/>
    <property type="match status" value="1"/>
</dbReference>
<accession>A0ABS9X217</accession>
<dbReference type="Proteomes" id="UP001139646">
    <property type="component" value="Unassembled WGS sequence"/>
</dbReference>
<keyword evidence="5 13" id="KW-0375">Hydrogen ion transport</keyword>
<dbReference type="InterPro" id="IPR002146">
    <property type="entry name" value="ATP_synth_b/b'su_bac/chlpt"/>
</dbReference>
<dbReference type="RefSeq" id="WP_242286680.1">
    <property type="nucleotide sequence ID" value="NZ_JAKKSL010000002.1"/>
</dbReference>
<keyword evidence="3 13" id="KW-0138">CF(0)</keyword>
<keyword evidence="4 13" id="KW-0812">Transmembrane</keyword>
<dbReference type="NCBIfam" id="TIGR03321">
    <property type="entry name" value="alt_F1F0_F0_B"/>
    <property type="match status" value="1"/>
</dbReference>
<evidence type="ECO:0000256" key="5">
    <source>
        <dbReference type="ARBA" id="ARBA00022781"/>
    </source>
</evidence>
<dbReference type="PANTHER" id="PTHR33445:SF2">
    <property type="entry name" value="ATP SYNTHASE SUBUNIT B', CHLOROPLASTIC"/>
    <property type="match status" value="1"/>
</dbReference>
<keyword evidence="14" id="KW-0175">Coiled coil</keyword>
<evidence type="ECO:0000313" key="16">
    <source>
        <dbReference type="EMBL" id="MCI2284230.1"/>
    </source>
</evidence>
<comment type="function">
    <text evidence="10 13">F(1)F(0) ATP synthase produces ATP from ADP in the presence of a proton or sodium gradient. F-type ATPases consist of two structural domains, F(1) containing the extramembraneous catalytic core and F(0) containing the membrane proton channel, linked together by a central stalk and a peripheral stalk. During catalysis, ATP synthesis in the catalytic domain of F(1) is coupled via a rotary mechanism of the central stalk subunits to proton translocation.</text>
</comment>
<evidence type="ECO:0000313" key="17">
    <source>
        <dbReference type="Proteomes" id="UP001139646"/>
    </source>
</evidence>
<evidence type="ECO:0000256" key="6">
    <source>
        <dbReference type="ARBA" id="ARBA00022989"/>
    </source>
</evidence>
<proteinExistence type="inferred from homology"/>
<evidence type="ECO:0000256" key="12">
    <source>
        <dbReference type="ARBA" id="ARBA00037847"/>
    </source>
</evidence>
<comment type="subcellular location">
    <subcellularLocation>
        <location evidence="13">Cell membrane</location>
        <topology evidence="13">Single-pass membrane protein</topology>
    </subcellularLocation>
    <subcellularLocation>
        <location evidence="12">Endomembrane system</location>
        <topology evidence="12">Single-pass membrane protein</topology>
    </subcellularLocation>
</comment>
<evidence type="ECO:0000256" key="7">
    <source>
        <dbReference type="ARBA" id="ARBA00023065"/>
    </source>
</evidence>
<evidence type="ECO:0000256" key="14">
    <source>
        <dbReference type="SAM" id="Coils"/>
    </source>
</evidence>
<sequence>MLIDWFTVTAQAVNFLILVWLLKRYLYQPILNAIDKREKRIAAELADADAKQVQAKAERDIFQSKNNKLDQERDNLLQQAKNDADIKREELLAEVEQDVEVLRIKHQSIMAKDAENLKKVLSRKTNDEVFAIARKTLKDLASISLEQQVIQVFIQQLSQLEKSAKADLVQALKTTSEPVLLTSAFELSDSERSTIHNAINATFGVDIDLTFSLSEDLISGIELKANGQKIAWNIADYLQLLEQEIVALIQENSTTVNQERPKNKTENAAKNKSNDTLTDNIETVTTVDKHHE</sequence>
<protein>
    <recommendedName>
        <fullName evidence="13">ATP synthase subunit b</fullName>
    </recommendedName>
    <alternativeName>
        <fullName evidence="13">ATP synthase F(0) sector subunit b</fullName>
    </alternativeName>
    <alternativeName>
        <fullName evidence="13">ATPase subunit I</fullName>
    </alternativeName>
    <alternativeName>
        <fullName evidence="13">F-type ATPase subunit b</fullName>
        <shortName evidence="13">F-ATPase subunit b</shortName>
    </alternativeName>
</protein>
<evidence type="ECO:0000256" key="13">
    <source>
        <dbReference type="HAMAP-Rule" id="MF_01398"/>
    </source>
</evidence>
<name>A0ABS9X217_9GAMM</name>
<comment type="subunit">
    <text evidence="13">F-type ATPases have 2 components, F(1) - the catalytic core - and F(0) - the membrane proton channel. F(1) has five subunits: alpha(3), beta(3), gamma(1), delta(1), epsilon(1). F(0) has three main subunits: a(1), b(2) and c(10-14). The alpha and beta chains form an alternating ring which encloses part of the gamma chain. F(1) is attached to F(0) by a central stalk formed by the gamma and epsilon chains, while a peripheral stalk is formed by the delta and b chains.</text>
</comment>
<organism evidence="16 17">
    <name type="scientific">Colwellia maritima</name>
    <dbReference type="NCBI Taxonomy" id="2912588"/>
    <lineage>
        <taxon>Bacteria</taxon>
        <taxon>Pseudomonadati</taxon>
        <taxon>Pseudomonadota</taxon>
        <taxon>Gammaproteobacteria</taxon>
        <taxon>Alteromonadales</taxon>
        <taxon>Colwelliaceae</taxon>
        <taxon>Colwellia</taxon>
    </lineage>
</organism>
<dbReference type="Pfam" id="PF00430">
    <property type="entry name" value="ATP-synt_B"/>
    <property type="match status" value="1"/>
</dbReference>
<comment type="similarity">
    <text evidence="1 13">Belongs to the ATPase B chain family.</text>
</comment>
<evidence type="ECO:0000256" key="1">
    <source>
        <dbReference type="ARBA" id="ARBA00005513"/>
    </source>
</evidence>
<dbReference type="HAMAP" id="MF_01398">
    <property type="entry name" value="ATP_synth_b_bprime"/>
    <property type="match status" value="1"/>
</dbReference>
<comment type="caution">
    <text evidence="16">The sequence shown here is derived from an EMBL/GenBank/DDBJ whole genome shotgun (WGS) entry which is preliminary data.</text>
</comment>
<keyword evidence="8 13" id="KW-0472">Membrane</keyword>
<feature type="compositionally biased region" description="Basic and acidic residues" evidence="15">
    <location>
        <begin position="259"/>
        <end position="273"/>
    </location>
</feature>
<keyword evidence="7 13" id="KW-0406">Ion transport</keyword>
<comment type="function">
    <text evidence="11">Component of the F(0) channel, it forms part of the peripheral stalk, linking F(1) to F(0). The b'-subunit is a diverged and duplicated form of b found in plants and photosynthetic bacteria.</text>
</comment>
<dbReference type="EMBL" id="JAKKSL010000002">
    <property type="protein sequence ID" value="MCI2284230.1"/>
    <property type="molecule type" value="Genomic_DNA"/>
</dbReference>
<reference evidence="16" key="1">
    <citation type="submission" date="2022-01" db="EMBL/GenBank/DDBJ databases">
        <title>Colwellia maritima, isolated from seawater.</title>
        <authorList>
            <person name="Kristyanto S."/>
            <person name="Jung J."/>
            <person name="Jeon C.O."/>
        </authorList>
    </citation>
    <scope>NUCLEOTIDE SEQUENCE</scope>
    <source>
        <strain evidence="16">MSW7</strain>
    </source>
</reference>
<feature type="coiled-coil region" evidence="14">
    <location>
        <begin position="59"/>
        <end position="112"/>
    </location>
</feature>
<feature type="region of interest" description="Disordered" evidence="15">
    <location>
        <begin position="257"/>
        <end position="292"/>
    </location>
</feature>
<evidence type="ECO:0000256" key="4">
    <source>
        <dbReference type="ARBA" id="ARBA00022692"/>
    </source>
</evidence>
<evidence type="ECO:0000256" key="3">
    <source>
        <dbReference type="ARBA" id="ARBA00022547"/>
    </source>
</evidence>
<keyword evidence="6 13" id="KW-1133">Transmembrane helix</keyword>
<evidence type="ECO:0000256" key="15">
    <source>
        <dbReference type="SAM" id="MobiDB-lite"/>
    </source>
</evidence>
<evidence type="ECO:0000256" key="8">
    <source>
        <dbReference type="ARBA" id="ARBA00023136"/>
    </source>
</evidence>
<gene>
    <name evidence="13" type="primary">atpF</name>
    <name evidence="16" type="ORF">L3081_13615</name>
</gene>
<evidence type="ECO:0000256" key="9">
    <source>
        <dbReference type="ARBA" id="ARBA00023310"/>
    </source>
</evidence>
<dbReference type="PANTHER" id="PTHR33445">
    <property type="entry name" value="ATP SYNTHASE SUBUNIT B', CHLOROPLASTIC"/>
    <property type="match status" value="1"/>
</dbReference>
<keyword evidence="17" id="KW-1185">Reference proteome</keyword>
<keyword evidence="13" id="KW-1003">Cell membrane</keyword>
<feature type="compositionally biased region" description="Polar residues" evidence="15">
    <location>
        <begin position="274"/>
        <end position="286"/>
    </location>
</feature>
<evidence type="ECO:0000256" key="10">
    <source>
        <dbReference type="ARBA" id="ARBA00025198"/>
    </source>
</evidence>
<dbReference type="InterPro" id="IPR017707">
    <property type="entry name" value="Alt_ATP_synth_F0_bsu"/>
</dbReference>
<keyword evidence="9 13" id="KW-0066">ATP synthesis</keyword>
<keyword evidence="2 13" id="KW-0813">Transport</keyword>
<evidence type="ECO:0000256" key="2">
    <source>
        <dbReference type="ARBA" id="ARBA00022448"/>
    </source>
</evidence>
<evidence type="ECO:0000256" key="11">
    <source>
        <dbReference type="ARBA" id="ARBA00025614"/>
    </source>
</evidence>